<protein>
    <recommendedName>
        <fullName evidence="5">Integral membrane protein</fullName>
    </recommendedName>
</protein>
<keyword evidence="2" id="KW-0812">Transmembrane</keyword>
<evidence type="ECO:0008006" key="5">
    <source>
        <dbReference type="Google" id="ProtNLM"/>
    </source>
</evidence>
<sequence>MAGRHSFAPSPAAAVESPPAEAPGRPDTLAVGAAFIVFIGALIIGAGIPQPDARMELPGDQIAGVYVPQYVFPGDGFGSSDLFFPGLPLVIGVLCGVLALVLNRPLLSIGAGAPGLVLFTVGVWQGIRAGTDERYLSGQIGMGTILLLAGSILMIAGAVLAFEPRRPGGRRARS</sequence>
<feature type="transmembrane region" description="Helical" evidence="2">
    <location>
        <begin position="139"/>
        <end position="162"/>
    </location>
</feature>
<keyword evidence="2" id="KW-1133">Transmembrane helix</keyword>
<gene>
    <name evidence="3" type="ORF">ACFOUW_20005</name>
</gene>
<feature type="transmembrane region" description="Helical" evidence="2">
    <location>
        <begin position="29"/>
        <end position="48"/>
    </location>
</feature>
<evidence type="ECO:0000313" key="4">
    <source>
        <dbReference type="Proteomes" id="UP001595699"/>
    </source>
</evidence>
<comment type="caution">
    <text evidence="3">The sequence shown here is derived from an EMBL/GenBank/DDBJ whole genome shotgun (WGS) entry which is preliminary data.</text>
</comment>
<dbReference type="Proteomes" id="UP001595699">
    <property type="component" value="Unassembled WGS sequence"/>
</dbReference>
<organism evidence="3 4">
    <name type="scientific">Tenggerimyces flavus</name>
    <dbReference type="NCBI Taxonomy" id="1708749"/>
    <lineage>
        <taxon>Bacteria</taxon>
        <taxon>Bacillati</taxon>
        <taxon>Actinomycetota</taxon>
        <taxon>Actinomycetes</taxon>
        <taxon>Propionibacteriales</taxon>
        <taxon>Nocardioidaceae</taxon>
        <taxon>Tenggerimyces</taxon>
    </lineage>
</organism>
<reference evidence="4" key="1">
    <citation type="journal article" date="2019" name="Int. J. Syst. Evol. Microbiol.">
        <title>The Global Catalogue of Microorganisms (GCM) 10K type strain sequencing project: providing services to taxonomists for standard genome sequencing and annotation.</title>
        <authorList>
            <consortium name="The Broad Institute Genomics Platform"/>
            <consortium name="The Broad Institute Genome Sequencing Center for Infectious Disease"/>
            <person name="Wu L."/>
            <person name="Ma J."/>
        </authorList>
    </citation>
    <scope>NUCLEOTIDE SEQUENCE [LARGE SCALE GENOMIC DNA]</scope>
    <source>
        <strain evidence="4">CGMCC 4.7241</strain>
    </source>
</reference>
<evidence type="ECO:0000256" key="2">
    <source>
        <dbReference type="SAM" id="Phobius"/>
    </source>
</evidence>
<keyword evidence="2" id="KW-0472">Membrane</keyword>
<feature type="region of interest" description="Disordered" evidence="1">
    <location>
        <begin position="1"/>
        <end position="23"/>
    </location>
</feature>
<feature type="compositionally biased region" description="Low complexity" evidence="1">
    <location>
        <begin position="8"/>
        <end position="23"/>
    </location>
</feature>
<dbReference type="EMBL" id="JBHRZH010000017">
    <property type="protein sequence ID" value="MFC3763136.1"/>
    <property type="molecule type" value="Genomic_DNA"/>
</dbReference>
<evidence type="ECO:0000313" key="3">
    <source>
        <dbReference type="EMBL" id="MFC3763136.1"/>
    </source>
</evidence>
<proteinExistence type="predicted"/>
<name>A0ABV7YCT5_9ACTN</name>
<feature type="transmembrane region" description="Helical" evidence="2">
    <location>
        <begin position="82"/>
        <end position="102"/>
    </location>
</feature>
<keyword evidence="4" id="KW-1185">Reference proteome</keyword>
<accession>A0ABV7YCT5</accession>
<evidence type="ECO:0000256" key="1">
    <source>
        <dbReference type="SAM" id="MobiDB-lite"/>
    </source>
</evidence>
<dbReference type="RefSeq" id="WP_205119783.1">
    <property type="nucleotide sequence ID" value="NZ_JAFBCM010000001.1"/>
</dbReference>
<feature type="transmembrane region" description="Helical" evidence="2">
    <location>
        <begin position="109"/>
        <end position="127"/>
    </location>
</feature>